<dbReference type="PANTHER" id="PTHR10039:SF17">
    <property type="entry name" value="FUNGAL STAND N-TERMINAL GOODBYE DOMAIN-CONTAINING PROTEIN-RELATED"/>
    <property type="match status" value="1"/>
</dbReference>
<sequence length="475" mass="53202">MAIPSASSPAGGMFSTARNIITGASFNITNNKPVGRLSLDVLYKRVAPNAILNAGGRADQVRCYPGTREEVIDRIENWADTRDGLTTPIFWLSGPAGAGKSAIVQTIAERCESKGVPQANFFFFRADSSRNHAYPFVATLLHQIILLYPSLRDLVATVLFTNPLIFDSVFESQLTQLIITPLRSLQQSSSFYRPLMLLIDGLNECDSDSQPSQQQILLAFDKVLAENPSLFRLLVASRNEFQMQVAFNKASSQCMQIYLNDQYSPEKDIWAFVNIQFEEVKKVHRLAHTLDASWPSVQDVNFIVEKSSGQFIYAAEMMRFISNSSASPKLSLERVKGSIPVATQSPFSHLDAVYTSILLQLDDQETLKDILHAQLFILQFNADMDKNGKGSGMTILDLLQVCNKKYPMEEMVISCLADLNTIAFYSFSSGQLQFYHGSFQDYLLNQSRSGDYFVDITAFIKKNQKLETLSQSFKK</sequence>
<organism evidence="3 4">
    <name type="scientific">Psilocybe cf. subviscida</name>
    <dbReference type="NCBI Taxonomy" id="2480587"/>
    <lineage>
        <taxon>Eukaryota</taxon>
        <taxon>Fungi</taxon>
        <taxon>Dikarya</taxon>
        <taxon>Basidiomycota</taxon>
        <taxon>Agaricomycotina</taxon>
        <taxon>Agaricomycetes</taxon>
        <taxon>Agaricomycetidae</taxon>
        <taxon>Agaricales</taxon>
        <taxon>Agaricineae</taxon>
        <taxon>Strophariaceae</taxon>
        <taxon>Psilocybe</taxon>
    </lineage>
</organism>
<dbReference type="AlphaFoldDB" id="A0A8H5F0F2"/>
<feature type="domain" description="Nephrocystin 3-like N-terminal" evidence="2">
    <location>
        <begin position="74"/>
        <end position="238"/>
    </location>
</feature>
<proteinExistence type="predicted"/>
<dbReference type="Pfam" id="PF24883">
    <property type="entry name" value="NPHP3_N"/>
    <property type="match status" value="1"/>
</dbReference>
<dbReference type="OrthoDB" id="206617at2759"/>
<evidence type="ECO:0000313" key="4">
    <source>
        <dbReference type="Proteomes" id="UP000567179"/>
    </source>
</evidence>
<name>A0A8H5F0F2_9AGAR</name>
<accession>A0A8H5F0F2</accession>
<comment type="caution">
    <text evidence="3">The sequence shown here is derived from an EMBL/GenBank/DDBJ whole genome shotgun (WGS) entry which is preliminary data.</text>
</comment>
<dbReference type="Proteomes" id="UP000567179">
    <property type="component" value="Unassembled WGS sequence"/>
</dbReference>
<keyword evidence="1" id="KW-0677">Repeat</keyword>
<dbReference type="Gene3D" id="3.40.50.300">
    <property type="entry name" value="P-loop containing nucleotide triphosphate hydrolases"/>
    <property type="match status" value="1"/>
</dbReference>
<protein>
    <recommendedName>
        <fullName evidence="2">Nephrocystin 3-like N-terminal domain-containing protein</fullName>
    </recommendedName>
</protein>
<reference evidence="3 4" key="1">
    <citation type="journal article" date="2020" name="ISME J.">
        <title>Uncovering the hidden diversity of litter-decomposition mechanisms in mushroom-forming fungi.</title>
        <authorList>
            <person name="Floudas D."/>
            <person name="Bentzer J."/>
            <person name="Ahren D."/>
            <person name="Johansson T."/>
            <person name="Persson P."/>
            <person name="Tunlid A."/>
        </authorList>
    </citation>
    <scope>NUCLEOTIDE SEQUENCE [LARGE SCALE GENOMIC DNA]</scope>
    <source>
        <strain evidence="3 4">CBS 101986</strain>
    </source>
</reference>
<dbReference type="PANTHER" id="PTHR10039">
    <property type="entry name" value="AMELOGENIN"/>
    <property type="match status" value="1"/>
</dbReference>
<evidence type="ECO:0000256" key="1">
    <source>
        <dbReference type="ARBA" id="ARBA00022737"/>
    </source>
</evidence>
<dbReference type="EMBL" id="JAACJJ010000030">
    <property type="protein sequence ID" value="KAF5318688.1"/>
    <property type="molecule type" value="Genomic_DNA"/>
</dbReference>
<gene>
    <name evidence="3" type="ORF">D9619_010656</name>
</gene>
<keyword evidence="4" id="KW-1185">Reference proteome</keyword>
<dbReference type="SUPFAM" id="SSF52540">
    <property type="entry name" value="P-loop containing nucleoside triphosphate hydrolases"/>
    <property type="match status" value="1"/>
</dbReference>
<evidence type="ECO:0000313" key="3">
    <source>
        <dbReference type="EMBL" id="KAF5318688.1"/>
    </source>
</evidence>
<dbReference type="InterPro" id="IPR027417">
    <property type="entry name" value="P-loop_NTPase"/>
</dbReference>
<evidence type="ECO:0000259" key="2">
    <source>
        <dbReference type="Pfam" id="PF24883"/>
    </source>
</evidence>
<dbReference type="InterPro" id="IPR056884">
    <property type="entry name" value="NPHP3-like_N"/>
</dbReference>